<evidence type="ECO:0000256" key="1">
    <source>
        <dbReference type="ARBA" id="ARBA00012513"/>
    </source>
</evidence>
<protein>
    <recommendedName>
        <fullName evidence="1">non-specific serine/threonine protein kinase</fullName>
        <ecNumber evidence="1">2.7.11.1</ecNumber>
    </recommendedName>
</protein>
<feature type="region of interest" description="Disordered" evidence="7">
    <location>
        <begin position="267"/>
        <end position="293"/>
    </location>
</feature>
<evidence type="ECO:0000313" key="10">
    <source>
        <dbReference type="Proteomes" id="UP000295431"/>
    </source>
</evidence>
<evidence type="ECO:0000256" key="3">
    <source>
        <dbReference type="ARBA" id="ARBA00022679"/>
    </source>
</evidence>
<dbReference type="PROSITE" id="PS50011">
    <property type="entry name" value="PROTEIN_KINASE_DOM"/>
    <property type="match status" value="1"/>
</dbReference>
<evidence type="ECO:0000259" key="8">
    <source>
        <dbReference type="PROSITE" id="PS50011"/>
    </source>
</evidence>
<dbReference type="PANTHER" id="PTHR43289:SF6">
    <property type="entry name" value="SERINE_THREONINE-PROTEIN KINASE NEKL-3"/>
    <property type="match status" value="1"/>
</dbReference>
<keyword evidence="2 9" id="KW-0723">Serine/threonine-protein kinase</keyword>
<feature type="non-terminal residue" evidence="9">
    <location>
        <position position="1"/>
    </location>
</feature>
<dbReference type="GO" id="GO:0005524">
    <property type="term" value="F:ATP binding"/>
    <property type="evidence" value="ECO:0007669"/>
    <property type="project" value="UniProtKB-KW"/>
</dbReference>
<accession>A0A4R4NMA9</accession>
<dbReference type="PROSITE" id="PS00108">
    <property type="entry name" value="PROTEIN_KINASE_ST"/>
    <property type="match status" value="1"/>
</dbReference>
<dbReference type="EMBL" id="SMJW01000186">
    <property type="protein sequence ID" value="TDC09904.1"/>
    <property type="molecule type" value="Genomic_DNA"/>
</dbReference>
<name>A0A4R4NMA9_9ACTN</name>
<proteinExistence type="predicted"/>
<evidence type="ECO:0000256" key="7">
    <source>
        <dbReference type="SAM" id="MobiDB-lite"/>
    </source>
</evidence>
<dbReference type="AlphaFoldDB" id="A0A4R4NMA9"/>
<evidence type="ECO:0000256" key="5">
    <source>
        <dbReference type="ARBA" id="ARBA00022777"/>
    </source>
</evidence>
<feature type="domain" description="Protein kinase" evidence="8">
    <location>
        <begin position="1"/>
        <end position="246"/>
    </location>
</feature>
<keyword evidence="6" id="KW-0067">ATP-binding</keyword>
<evidence type="ECO:0000256" key="4">
    <source>
        <dbReference type="ARBA" id="ARBA00022741"/>
    </source>
</evidence>
<evidence type="ECO:0000256" key="6">
    <source>
        <dbReference type="ARBA" id="ARBA00022840"/>
    </source>
</evidence>
<dbReference type="CDD" id="cd14014">
    <property type="entry name" value="STKc_PknB_like"/>
    <property type="match status" value="1"/>
</dbReference>
<dbReference type="Proteomes" id="UP000295431">
    <property type="component" value="Unassembled WGS sequence"/>
</dbReference>
<evidence type="ECO:0000313" key="9">
    <source>
        <dbReference type="EMBL" id="TDC09904.1"/>
    </source>
</evidence>
<dbReference type="SUPFAM" id="SSF56112">
    <property type="entry name" value="Protein kinase-like (PK-like)"/>
    <property type="match status" value="1"/>
</dbReference>
<keyword evidence="4" id="KW-0547">Nucleotide-binding</keyword>
<keyword evidence="5 9" id="KW-0418">Kinase</keyword>
<gene>
    <name evidence="9" type="ORF">E1284_28815</name>
</gene>
<dbReference type="EC" id="2.7.11.1" evidence="1"/>
<dbReference type="OrthoDB" id="3679634at2"/>
<dbReference type="InterPro" id="IPR008271">
    <property type="entry name" value="Ser/Thr_kinase_AS"/>
</dbReference>
<sequence length="358" mass="38832">MGRVWRGHDDVLDRPVAVKQILLHGGLTDDQRHELTQRLLREARATARLTHSGIVTVHDVVAHEGAPAIVMEFLAGPSLGSLIEQEGRLSVERVAEIGAAILDALREAHTAGIVHRDLKPDNVLLAGRRTIITDFGIASIADATRMTFTGSILGTPAFMAPEQIEGQDATELWDLWSLGVTLYQAVEGVTPFTGPTMASLFNAILTREPRPAEHAGPLTEVLAGLLVKDPAGRATAEKTTEALEAISRPAPRPPVIRAHPVCQYRRAASPPQHRPQTTPTPASWKATPTPSVRWRSARTAPLWPPRATTRRCGCGTLPRAARSENYSATQALWEQWLSARTAEPWPPPMAVGKRGCGM</sequence>
<dbReference type="Pfam" id="PF00069">
    <property type="entry name" value="Pkinase"/>
    <property type="match status" value="1"/>
</dbReference>
<dbReference type="PANTHER" id="PTHR43289">
    <property type="entry name" value="MITOGEN-ACTIVATED PROTEIN KINASE KINASE KINASE 20-RELATED"/>
    <property type="match status" value="1"/>
</dbReference>
<evidence type="ECO:0000256" key="2">
    <source>
        <dbReference type="ARBA" id="ARBA00022527"/>
    </source>
</evidence>
<dbReference type="GO" id="GO:0004674">
    <property type="term" value="F:protein serine/threonine kinase activity"/>
    <property type="evidence" value="ECO:0007669"/>
    <property type="project" value="UniProtKB-KW"/>
</dbReference>
<organism evidence="9 10">
    <name type="scientific">Actinomadura bangladeshensis</name>
    <dbReference type="NCBI Taxonomy" id="453573"/>
    <lineage>
        <taxon>Bacteria</taxon>
        <taxon>Bacillati</taxon>
        <taxon>Actinomycetota</taxon>
        <taxon>Actinomycetes</taxon>
        <taxon>Streptosporangiales</taxon>
        <taxon>Thermomonosporaceae</taxon>
        <taxon>Actinomadura</taxon>
    </lineage>
</organism>
<dbReference type="SMART" id="SM00220">
    <property type="entry name" value="S_TKc"/>
    <property type="match status" value="1"/>
</dbReference>
<dbReference type="InterPro" id="IPR011009">
    <property type="entry name" value="Kinase-like_dom_sf"/>
</dbReference>
<dbReference type="Gene3D" id="3.30.200.20">
    <property type="entry name" value="Phosphorylase Kinase, domain 1"/>
    <property type="match status" value="1"/>
</dbReference>
<keyword evidence="3" id="KW-0808">Transferase</keyword>
<reference evidence="9 10" key="1">
    <citation type="submission" date="2019-03" db="EMBL/GenBank/DDBJ databases">
        <title>Draft genome sequences of novel Actinobacteria.</title>
        <authorList>
            <person name="Sahin N."/>
            <person name="Ay H."/>
            <person name="Saygin H."/>
        </authorList>
    </citation>
    <scope>NUCLEOTIDE SEQUENCE [LARGE SCALE GENOMIC DNA]</scope>
    <source>
        <strain evidence="9 10">DSM 45347</strain>
    </source>
</reference>
<dbReference type="InterPro" id="IPR000719">
    <property type="entry name" value="Prot_kinase_dom"/>
</dbReference>
<dbReference type="Gene3D" id="1.10.510.10">
    <property type="entry name" value="Transferase(Phosphotransferase) domain 1"/>
    <property type="match status" value="1"/>
</dbReference>
<comment type="caution">
    <text evidence="9">The sequence shown here is derived from an EMBL/GenBank/DDBJ whole genome shotgun (WGS) entry which is preliminary data.</text>
</comment>
<keyword evidence="10" id="KW-1185">Reference proteome</keyword>
<feature type="compositionally biased region" description="Low complexity" evidence="7">
    <location>
        <begin position="270"/>
        <end position="281"/>
    </location>
</feature>